<protein>
    <recommendedName>
        <fullName evidence="3">Protein usg</fullName>
    </recommendedName>
</protein>
<sequence>MVKTPDDAFDLSIDAQSRRIGEAEGELQKRLAGWSLATAEIFYRMPDARSVLQTFVWQDYDIAPRFPQLRKFLDFWTRELDGPIHSVRLCHTQLVKPAEVRMVGTELRIH</sequence>
<dbReference type="EMBL" id="FNQM01000001">
    <property type="protein sequence ID" value="SDZ76807.1"/>
    <property type="molecule type" value="Genomic_DNA"/>
</dbReference>
<dbReference type="Pfam" id="PF06233">
    <property type="entry name" value="Usg"/>
    <property type="match status" value="1"/>
</dbReference>
<keyword evidence="2" id="KW-1185">Reference proteome</keyword>
<dbReference type="RefSeq" id="WP_093247655.1">
    <property type="nucleotide sequence ID" value="NZ_FNQM01000001.1"/>
</dbReference>
<name>A0A1H3VPT2_9RHOB</name>
<dbReference type="AlphaFoldDB" id="A0A1H3VPT2"/>
<dbReference type="OrthoDB" id="9811054at2"/>
<dbReference type="STRING" id="89524.SAMN05444370_101250"/>
<evidence type="ECO:0000313" key="1">
    <source>
        <dbReference type="EMBL" id="SDZ76807.1"/>
    </source>
</evidence>
<organism evidence="1 2">
    <name type="scientific">Rubrimonas cliftonensis</name>
    <dbReference type="NCBI Taxonomy" id="89524"/>
    <lineage>
        <taxon>Bacteria</taxon>
        <taxon>Pseudomonadati</taxon>
        <taxon>Pseudomonadota</taxon>
        <taxon>Alphaproteobacteria</taxon>
        <taxon>Rhodobacterales</taxon>
        <taxon>Paracoccaceae</taxon>
        <taxon>Rubrimonas</taxon>
    </lineage>
</organism>
<proteinExistence type="predicted"/>
<reference evidence="1 2" key="1">
    <citation type="submission" date="2016-10" db="EMBL/GenBank/DDBJ databases">
        <authorList>
            <person name="de Groot N.N."/>
        </authorList>
    </citation>
    <scope>NUCLEOTIDE SEQUENCE [LARGE SCALE GENOMIC DNA]</scope>
    <source>
        <strain evidence="1 2">DSM 15345</strain>
    </source>
</reference>
<dbReference type="InterPro" id="IPR009354">
    <property type="entry name" value="Usg"/>
</dbReference>
<gene>
    <name evidence="1" type="ORF">SAMN05444370_101250</name>
</gene>
<evidence type="ECO:0008006" key="3">
    <source>
        <dbReference type="Google" id="ProtNLM"/>
    </source>
</evidence>
<dbReference type="Proteomes" id="UP000198703">
    <property type="component" value="Unassembled WGS sequence"/>
</dbReference>
<evidence type="ECO:0000313" key="2">
    <source>
        <dbReference type="Proteomes" id="UP000198703"/>
    </source>
</evidence>
<accession>A0A1H3VPT2</accession>